<dbReference type="Pfam" id="PF08672">
    <property type="entry name" value="ANAPC2"/>
    <property type="match status" value="1"/>
</dbReference>
<comment type="caution">
    <text evidence="9">The sequence shown here is derived from an EMBL/GenBank/DDBJ whole genome shotgun (WGS) entry which is preliminary data.</text>
</comment>
<dbReference type="GO" id="GO:0051301">
    <property type="term" value="P:cell division"/>
    <property type="evidence" value="ECO:0007669"/>
    <property type="project" value="UniProtKB-KW"/>
</dbReference>
<dbReference type="PROSITE" id="PS50069">
    <property type="entry name" value="CULLIN_2"/>
    <property type="match status" value="1"/>
</dbReference>
<dbReference type="InterPro" id="IPR059120">
    <property type="entry name" value="Cullin-like_AB"/>
</dbReference>
<dbReference type="SUPFAM" id="SSF46785">
    <property type="entry name" value="Winged helix' DNA-binding domain"/>
    <property type="match status" value="1"/>
</dbReference>
<dbReference type="Gene3D" id="3.30.230.130">
    <property type="entry name" value="Cullin, Chain C, Domain 2"/>
    <property type="match status" value="1"/>
</dbReference>
<evidence type="ECO:0000256" key="2">
    <source>
        <dbReference type="ARBA" id="ARBA00022618"/>
    </source>
</evidence>
<proteinExistence type="inferred from homology"/>
<dbReference type="InterPro" id="IPR036317">
    <property type="entry name" value="Cullin_homology_sf"/>
</dbReference>
<evidence type="ECO:0000256" key="7">
    <source>
        <dbReference type="SAM" id="MobiDB-lite"/>
    </source>
</evidence>
<dbReference type="PANTHER" id="PTHR45957">
    <property type="entry name" value="ANAPHASE-PROMOTING COMPLEX SUBUNIT 2"/>
    <property type="match status" value="1"/>
</dbReference>
<evidence type="ECO:0000313" key="9">
    <source>
        <dbReference type="EMBL" id="KAK7690066.1"/>
    </source>
</evidence>
<dbReference type="Pfam" id="PF26557">
    <property type="entry name" value="Cullin_AB"/>
    <property type="match status" value="1"/>
</dbReference>
<keyword evidence="3" id="KW-0498">Mitosis</keyword>
<keyword evidence="2" id="KW-0132">Cell division</keyword>
<evidence type="ECO:0000313" key="10">
    <source>
        <dbReference type="Proteomes" id="UP001385951"/>
    </source>
</evidence>
<dbReference type="InterPro" id="IPR044554">
    <property type="entry name" value="ANAPC2"/>
</dbReference>
<keyword evidence="10" id="KW-1185">Reference proteome</keyword>
<dbReference type="GO" id="GO:0070979">
    <property type="term" value="P:protein K11-linked ubiquitination"/>
    <property type="evidence" value="ECO:0007669"/>
    <property type="project" value="TreeGrafter"/>
</dbReference>
<feature type="domain" description="Cullin family profile" evidence="8">
    <location>
        <begin position="420"/>
        <end position="626"/>
    </location>
</feature>
<sequence length="760" mass="86835">MNFQPHEKLSKHVVSKWSASFGRLNREQTGITGLLSFSEAWTIARDFLYPRDLTDASPPPPKKIRDVKAAFDVLAQCKMLPVLMEDFLEDMHKQQYLVTREIKIFMDKYDATSDPQYIAKMAIRVVEWYKGWSPPSELGGTLAAAYTLNFQTHIYSVLPPSFTRGFKALLNLTFNLVHMASVPEWMSSLVPANHPPPARADSPLWSAFDKLGLLDRYESLVSSVCYEYIEAYILETCTKRWDESMLVAIREWMTDNIVPWMIMPYARGARNAEEARSMLQGVGSRLDFHVCKTLTDLRTSEIFDIIVDYPDSSGALHDLKECLQRVDQRSQLVQTLRKANNKRLLHPGADTKDILTQYVSIIRCLRIVDPPGVLLYKVADPIRRYLRDRPDTIRCIVASLVGDGESGDSLVDDNEPIQPLQQQQEEDYSDPNWEPEPIDAGPEFRTNKPSDIISTLVSIYDSKELFVKELQVLLAQRLLAITDGNYEKERRNIEILKIRFGESALQVCEVMLRDMTDSKRTDTHIQAQKSSNLHATVISKHFWPPLQSGKFQMPGQLKELREKYAKEFHLFKPDKKLNWLPHLGTLKLDIELDDRTISAEVPPLEAACIELFSQKDEWSVKELIEQMAGSMESTAIIKALGTWIDLGILKEEGEDVYRLLNTAEEGDQGHRPSTRPAMTIDEEPPVTSLQQQEAAQMQVFWKFIEGMLTNLGTLSLDRIQSMLKFAPGYDRNIEQLGGFMEAARREGLVTVKDGMWKLQR</sequence>
<dbReference type="SMART" id="SM00182">
    <property type="entry name" value="CULLIN"/>
    <property type="match status" value="1"/>
</dbReference>
<evidence type="ECO:0000259" key="8">
    <source>
        <dbReference type="PROSITE" id="PS50069"/>
    </source>
</evidence>
<evidence type="ECO:0000256" key="6">
    <source>
        <dbReference type="PROSITE-ProRule" id="PRU00330"/>
    </source>
</evidence>
<feature type="region of interest" description="Disordered" evidence="7">
    <location>
        <begin position="420"/>
        <end position="446"/>
    </location>
</feature>
<dbReference type="InterPro" id="IPR036390">
    <property type="entry name" value="WH_DNA-bd_sf"/>
</dbReference>
<dbReference type="SUPFAM" id="SSF75632">
    <property type="entry name" value="Cullin homology domain"/>
    <property type="match status" value="1"/>
</dbReference>
<dbReference type="InterPro" id="IPR036388">
    <property type="entry name" value="WH-like_DNA-bd_sf"/>
</dbReference>
<dbReference type="PANTHER" id="PTHR45957:SF1">
    <property type="entry name" value="ANAPHASE-PROMOTING COMPLEX SUBUNIT 2"/>
    <property type="match status" value="1"/>
</dbReference>
<dbReference type="SMART" id="SM01013">
    <property type="entry name" value="APC2"/>
    <property type="match status" value="1"/>
</dbReference>
<dbReference type="AlphaFoldDB" id="A0AAW0G9P2"/>
<dbReference type="GO" id="GO:0006511">
    <property type="term" value="P:ubiquitin-dependent protein catabolic process"/>
    <property type="evidence" value="ECO:0007669"/>
    <property type="project" value="InterPro"/>
</dbReference>
<evidence type="ECO:0000256" key="5">
    <source>
        <dbReference type="ARBA" id="ARBA00023306"/>
    </source>
</evidence>
<gene>
    <name evidence="9" type="ORF">QCA50_006712</name>
</gene>
<accession>A0AAW0G9P2</accession>
<dbReference type="EMBL" id="JASBNA010000007">
    <property type="protein sequence ID" value="KAK7690066.1"/>
    <property type="molecule type" value="Genomic_DNA"/>
</dbReference>
<evidence type="ECO:0000256" key="1">
    <source>
        <dbReference type="ARBA" id="ARBA00016068"/>
    </source>
</evidence>
<keyword evidence="4" id="KW-0833">Ubl conjugation pathway</keyword>
<evidence type="ECO:0000256" key="3">
    <source>
        <dbReference type="ARBA" id="ARBA00022776"/>
    </source>
</evidence>
<evidence type="ECO:0000256" key="4">
    <source>
        <dbReference type="ARBA" id="ARBA00022786"/>
    </source>
</evidence>
<protein>
    <recommendedName>
        <fullName evidence="1">Anaphase-promoting complex subunit 2</fullName>
    </recommendedName>
</protein>
<name>A0AAW0G9P2_9APHY</name>
<dbReference type="GO" id="GO:0007091">
    <property type="term" value="P:metaphase/anaphase transition of mitotic cell cycle"/>
    <property type="evidence" value="ECO:0007669"/>
    <property type="project" value="TreeGrafter"/>
</dbReference>
<dbReference type="GO" id="GO:0005680">
    <property type="term" value="C:anaphase-promoting complex"/>
    <property type="evidence" value="ECO:0007669"/>
    <property type="project" value="TreeGrafter"/>
</dbReference>
<reference evidence="9 10" key="1">
    <citation type="submission" date="2022-09" db="EMBL/GenBank/DDBJ databases">
        <authorList>
            <person name="Palmer J.M."/>
        </authorList>
    </citation>
    <scope>NUCLEOTIDE SEQUENCE [LARGE SCALE GENOMIC DNA]</scope>
    <source>
        <strain evidence="9 10">DSM 7382</strain>
    </source>
</reference>
<dbReference type="Pfam" id="PF25773">
    <property type="entry name" value="TPR_ANAPC2"/>
    <property type="match status" value="1"/>
</dbReference>
<organism evidence="9 10">
    <name type="scientific">Cerrena zonata</name>
    <dbReference type="NCBI Taxonomy" id="2478898"/>
    <lineage>
        <taxon>Eukaryota</taxon>
        <taxon>Fungi</taxon>
        <taxon>Dikarya</taxon>
        <taxon>Basidiomycota</taxon>
        <taxon>Agaricomycotina</taxon>
        <taxon>Agaricomycetes</taxon>
        <taxon>Polyporales</taxon>
        <taxon>Cerrenaceae</taxon>
        <taxon>Cerrena</taxon>
    </lineage>
</organism>
<keyword evidence="5" id="KW-0131">Cell cycle</keyword>
<comment type="similarity">
    <text evidence="6">Belongs to the cullin family.</text>
</comment>
<dbReference type="GO" id="GO:0031625">
    <property type="term" value="F:ubiquitin protein ligase binding"/>
    <property type="evidence" value="ECO:0007669"/>
    <property type="project" value="InterPro"/>
</dbReference>
<dbReference type="InterPro" id="IPR016158">
    <property type="entry name" value="Cullin_homology"/>
</dbReference>
<dbReference type="Gene3D" id="1.10.10.10">
    <property type="entry name" value="Winged helix-like DNA-binding domain superfamily/Winged helix DNA-binding domain"/>
    <property type="match status" value="1"/>
</dbReference>
<dbReference type="InterPro" id="IPR057975">
    <property type="entry name" value="TPR_ANAPC2"/>
</dbReference>
<dbReference type="InterPro" id="IPR014786">
    <property type="entry name" value="ANAPC2_C"/>
</dbReference>
<dbReference type="Gene3D" id="1.20.1310.10">
    <property type="entry name" value="Cullin Repeats"/>
    <property type="match status" value="1"/>
</dbReference>
<dbReference type="Proteomes" id="UP001385951">
    <property type="component" value="Unassembled WGS sequence"/>
</dbReference>